<feature type="region of interest" description="Disordered" evidence="1">
    <location>
        <begin position="44"/>
        <end position="67"/>
    </location>
</feature>
<evidence type="ECO:0000313" key="2">
    <source>
        <dbReference type="EMBL" id="GGG94042.1"/>
    </source>
</evidence>
<accession>A0ABQ1XHZ0</accession>
<reference evidence="3" key="1">
    <citation type="journal article" date="2019" name="Int. J. Syst. Evol. Microbiol.">
        <title>The Global Catalogue of Microorganisms (GCM) 10K type strain sequencing project: providing services to taxonomists for standard genome sequencing and annotation.</title>
        <authorList>
            <consortium name="The Broad Institute Genomics Platform"/>
            <consortium name="The Broad Institute Genome Sequencing Center for Infectious Disease"/>
            <person name="Wu L."/>
            <person name="Ma J."/>
        </authorList>
    </citation>
    <scope>NUCLEOTIDE SEQUENCE [LARGE SCALE GENOMIC DNA]</scope>
    <source>
        <strain evidence="3">CGMCC 1.15287</strain>
    </source>
</reference>
<comment type="caution">
    <text evidence="2">The sequence shown here is derived from an EMBL/GenBank/DDBJ whole genome shotgun (WGS) entry which is preliminary data.</text>
</comment>
<proteinExistence type="predicted"/>
<keyword evidence="3" id="KW-1185">Reference proteome</keyword>
<organism evidence="2 3">
    <name type="scientific">Pedobacter zeae</name>
    <dbReference type="NCBI Taxonomy" id="1737356"/>
    <lineage>
        <taxon>Bacteria</taxon>
        <taxon>Pseudomonadati</taxon>
        <taxon>Bacteroidota</taxon>
        <taxon>Sphingobacteriia</taxon>
        <taxon>Sphingobacteriales</taxon>
        <taxon>Sphingobacteriaceae</taxon>
        <taxon>Pedobacter</taxon>
    </lineage>
</organism>
<name>A0ABQ1XHZ0_9SPHI</name>
<evidence type="ECO:0000256" key="1">
    <source>
        <dbReference type="SAM" id="MobiDB-lite"/>
    </source>
</evidence>
<evidence type="ECO:0000313" key="3">
    <source>
        <dbReference type="Proteomes" id="UP000642938"/>
    </source>
</evidence>
<feature type="compositionally biased region" description="Low complexity" evidence="1">
    <location>
        <begin position="54"/>
        <end position="67"/>
    </location>
</feature>
<feature type="region of interest" description="Disordered" evidence="1">
    <location>
        <begin position="1"/>
        <end position="25"/>
    </location>
</feature>
<gene>
    <name evidence="2" type="ORF">GCM10007422_04220</name>
</gene>
<protein>
    <submittedName>
        <fullName evidence="2">Uncharacterized protein</fullName>
    </submittedName>
</protein>
<sequence length="67" mass="7629">MGSGKQGNGRGERDGTCETDNGRWDDEREHGRWMIGNYASEQVHGNFPALKPSNNFEQNNNNKYNLE</sequence>
<feature type="compositionally biased region" description="Basic and acidic residues" evidence="1">
    <location>
        <begin position="10"/>
        <end position="25"/>
    </location>
</feature>
<dbReference type="EMBL" id="BMHZ01000001">
    <property type="protein sequence ID" value="GGG94042.1"/>
    <property type="molecule type" value="Genomic_DNA"/>
</dbReference>
<dbReference type="Proteomes" id="UP000642938">
    <property type="component" value="Unassembled WGS sequence"/>
</dbReference>